<dbReference type="PANTHER" id="PTHR33138:SF72">
    <property type="entry name" value="WALL-ASSOCIATED RECEPTOR KINASE CARBOXY-TERMINAL PROTEIN"/>
    <property type="match status" value="1"/>
</dbReference>
<gene>
    <name evidence="2" type="ORF">QJS10_CPB14g00447</name>
</gene>
<sequence length="216" mass="24499">MNNVSYQVKNIDYEKQIMTIANMAYINIDDSCSYLSINTSFDYSLFDYTGNDHNLTYYGCSIPLNWSSSGFYELCNTGNYYYFIAVAVDVFDPLGYDYCDSRYNVSIGKPYSMDDFSMDGLKKALEEGFDVMWKPGKNWCDKCVRSALPLAGWYLLRLRCSFLLRGLNRTVMKIFSSFAFGPPGVDMGVLSIFEAGVLGVLTVILVKDALNKTRLL</sequence>
<dbReference type="AlphaFoldDB" id="A0AAV9DAN1"/>
<keyword evidence="1" id="KW-1133">Transmembrane helix</keyword>
<dbReference type="EMBL" id="JAUJYO010000014">
    <property type="protein sequence ID" value="KAK1297992.1"/>
    <property type="molecule type" value="Genomic_DNA"/>
</dbReference>
<reference evidence="2" key="2">
    <citation type="submission" date="2023-06" db="EMBL/GenBank/DDBJ databases">
        <authorList>
            <person name="Ma L."/>
            <person name="Liu K.-W."/>
            <person name="Li Z."/>
            <person name="Hsiao Y.-Y."/>
            <person name="Qi Y."/>
            <person name="Fu T."/>
            <person name="Tang G."/>
            <person name="Zhang D."/>
            <person name="Sun W.-H."/>
            <person name="Liu D.-K."/>
            <person name="Li Y."/>
            <person name="Chen G.-Z."/>
            <person name="Liu X.-D."/>
            <person name="Liao X.-Y."/>
            <person name="Jiang Y.-T."/>
            <person name="Yu X."/>
            <person name="Hao Y."/>
            <person name="Huang J."/>
            <person name="Zhao X.-W."/>
            <person name="Ke S."/>
            <person name="Chen Y.-Y."/>
            <person name="Wu W.-L."/>
            <person name="Hsu J.-L."/>
            <person name="Lin Y.-F."/>
            <person name="Huang M.-D."/>
            <person name="Li C.-Y."/>
            <person name="Huang L."/>
            <person name="Wang Z.-W."/>
            <person name="Zhao X."/>
            <person name="Zhong W.-Y."/>
            <person name="Peng D.-H."/>
            <person name="Ahmad S."/>
            <person name="Lan S."/>
            <person name="Zhang J.-S."/>
            <person name="Tsai W.-C."/>
            <person name="Van De Peer Y."/>
            <person name="Liu Z.-J."/>
        </authorList>
    </citation>
    <scope>NUCLEOTIDE SEQUENCE</scope>
    <source>
        <strain evidence="2">CP</strain>
        <tissue evidence="2">Leaves</tissue>
    </source>
</reference>
<feature type="transmembrane region" description="Helical" evidence="1">
    <location>
        <begin position="187"/>
        <end position="206"/>
    </location>
</feature>
<dbReference type="Proteomes" id="UP001180020">
    <property type="component" value="Unassembled WGS sequence"/>
</dbReference>
<protein>
    <submittedName>
        <fullName evidence="2">Uncharacterized protein</fullName>
    </submittedName>
</protein>
<evidence type="ECO:0000256" key="1">
    <source>
        <dbReference type="SAM" id="Phobius"/>
    </source>
</evidence>
<accession>A0AAV9DAN1</accession>
<dbReference type="PANTHER" id="PTHR33138">
    <property type="entry name" value="OS01G0690200 PROTEIN"/>
    <property type="match status" value="1"/>
</dbReference>
<evidence type="ECO:0000313" key="3">
    <source>
        <dbReference type="Proteomes" id="UP001180020"/>
    </source>
</evidence>
<keyword evidence="1" id="KW-0812">Transmembrane</keyword>
<name>A0AAV9DAN1_ACOCL</name>
<comment type="caution">
    <text evidence="2">The sequence shown here is derived from an EMBL/GenBank/DDBJ whole genome shotgun (WGS) entry which is preliminary data.</text>
</comment>
<keyword evidence="3" id="KW-1185">Reference proteome</keyword>
<organism evidence="2 3">
    <name type="scientific">Acorus calamus</name>
    <name type="common">Sweet flag</name>
    <dbReference type="NCBI Taxonomy" id="4465"/>
    <lineage>
        <taxon>Eukaryota</taxon>
        <taxon>Viridiplantae</taxon>
        <taxon>Streptophyta</taxon>
        <taxon>Embryophyta</taxon>
        <taxon>Tracheophyta</taxon>
        <taxon>Spermatophyta</taxon>
        <taxon>Magnoliopsida</taxon>
        <taxon>Liliopsida</taxon>
        <taxon>Acoraceae</taxon>
        <taxon>Acorus</taxon>
    </lineage>
</organism>
<proteinExistence type="predicted"/>
<keyword evidence="1" id="KW-0472">Membrane</keyword>
<reference evidence="2" key="1">
    <citation type="journal article" date="2023" name="Nat. Commun.">
        <title>Diploid and tetraploid genomes of Acorus and the evolution of monocots.</title>
        <authorList>
            <person name="Ma L."/>
            <person name="Liu K.W."/>
            <person name="Li Z."/>
            <person name="Hsiao Y.Y."/>
            <person name="Qi Y."/>
            <person name="Fu T."/>
            <person name="Tang G.D."/>
            <person name="Zhang D."/>
            <person name="Sun W.H."/>
            <person name="Liu D.K."/>
            <person name="Li Y."/>
            <person name="Chen G.Z."/>
            <person name="Liu X.D."/>
            <person name="Liao X.Y."/>
            <person name="Jiang Y.T."/>
            <person name="Yu X."/>
            <person name="Hao Y."/>
            <person name="Huang J."/>
            <person name="Zhao X.W."/>
            <person name="Ke S."/>
            <person name="Chen Y.Y."/>
            <person name="Wu W.L."/>
            <person name="Hsu J.L."/>
            <person name="Lin Y.F."/>
            <person name="Huang M.D."/>
            <person name="Li C.Y."/>
            <person name="Huang L."/>
            <person name="Wang Z.W."/>
            <person name="Zhao X."/>
            <person name="Zhong W.Y."/>
            <person name="Peng D.H."/>
            <person name="Ahmad S."/>
            <person name="Lan S."/>
            <person name="Zhang J.S."/>
            <person name="Tsai W.C."/>
            <person name="Van de Peer Y."/>
            <person name="Liu Z.J."/>
        </authorList>
    </citation>
    <scope>NUCLEOTIDE SEQUENCE</scope>
    <source>
        <strain evidence="2">CP</strain>
    </source>
</reference>
<evidence type="ECO:0000313" key="2">
    <source>
        <dbReference type="EMBL" id="KAK1297992.1"/>
    </source>
</evidence>